<comment type="similarity">
    <text evidence="3 7">Belongs to the MoeA family.</text>
</comment>
<dbReference type="SUPFAM" id="SSF63867">
    <property type="entry name" value="MoeA C-terminal domain-like"/>
    <property type="match status" value="1"/>
</dbReference>
<evidence type="ECO:0000259" key="8">
    <source>
        <dbReference type="SMART" id="SM00852"/>
    </source>
</evidence>
<dbReference type="InterPro" id="IPR036135">
    <property type="entry name" value="MoeA_linker/N_sf"/>
</dbReference>
<dbReference type="EC" id="2.10.1.1" evidence="7"/>
<dbReference type="InterPro" id="IPR001453">
    <property type="entry name" value="MoaB/Mog_dom"/>
</dbReference>
<dbReference type="GO" id="GO:0005829">
    <property type="term" value="C:cytosol"/>
    <property type="evidence" value="ECO:0007669"/>
    <property type="project" value="TreeGrafter"/>
</dbReference>
<dbReference type="Pfam" id="PF00994">
    <property type="entry name" value="MoCF_biosynth"/>
    <property type="match status" value="1"/>
</dbReference>
<reference evidence="9" key="1">
    <citation type="submission" date="2020-12" db="EMBL/GenBank/DDBJ databases">
        <title>Antrihabitans popcorni sp. nov. and Antrihabitans auranticaus sp. nov., isolated from a larva cave.</title>
        <authorList>
            <person name="Lee S.D."/>
            <person name="Kim I.S."/>
        </authorList>
    </citation>
    <scope>NUCLEOTIDE SEQUENCE</scope>
    <source>
        <strain evidence="9">YC3-6</strain>
    </source>
</reference>
<proteinExistence type="inferred from homology"/>
<comment type="function">
    <text evidence="1 7">Catalyzes the insertion of molybdate into adenylated molybdopterin with the concomitant release of AMP.</text>
</comment>
<dbReference type="SMART" id="SM00852">
    <property type="entry name" value="MoCF_biosynth"/>
    <property type="match status" value="1"/>
</dbReference>
<evidence type="ECO:0000256" key="1">
    <source>
        <dbReference type="ARBA" id="ARBA00002901"/>
    </source>
</evidence>
<keyword evidence="5 7" id="KW-0501">Molybdenum cofactor biosynthesis</keyword>
<dbReference type="Gene3D" id="2.40.340.10">
    <property type="entry name" value="MoeA, C-terminal, domain IV"/>
    <property type="match status" value="1"/>
</dbReference>
<accession>A0A934NN61</accession>
<dbReference type="CDD" id="cd00887">
    <property type="entry name" value="MoeA"/>
    <property type="match status" value="1"/>
</dbReference>
<protein>
    <recommendedName>
        <fullName evidence="7">Molybdopterin molybdenumtransferase</fullName>
        <ecNumber evidence="7">2.10.1.1</ecNumber>
    </recommendedName>
</protein>
<dbReference type="Pfam" id="PF03454">
    <property type="entry name" value="MoeA_C"/>
    <property type="match status" value="1"/>
</dbReference>
<gene>
    <name evidence="9" type="ORF">JGU71_04970</name>
</gene>
<dbReference type="InterPro" id="IPR038987">
    <property type="entry name" value="MoeA-like"/>
</dbReference>
<dbReference type="GO" id="GO:0046872">
    <property type="term" value="F:metal ion binding"/>
    <property type="evidence" value="ECO:0007669"/>
    <property type="project" value="UniProtKB-UniRule"/>
</dbReference>
<evidence type="ECO:0000256" key="7">
    <source>
        <dbReference type="RuleBase" id="RU365090"/>
    </source>
</evidence>
<dbReference type="InterPro" id="IPR005110">
    <property type="entry name" value="MoeA_linker/N"/>
</dbReference>
<dbReference type="Gene3D" id="3.40.980.10">
    <property type="entry name" value="MoaB/Mog-like domain"/>
    <property type="match status" value="1"/>
</dbReference>
<organism evidence="9 10">
    <name type="scientific">Antrihabitans stalagmiti</name>
    <dbReference type="NCBI Taxonomy" id="2799499"/>
    <lineage>
        <taxon>Bacteria</taxon>
        <taxon>Bacillati</taxon>
        <taxon>Actinomycetota</taxon>
        <taxon>Actinomycetes</taxon>
        <taxon>Mycobacteriales</taxon>
        <taxon>Nocardiaceae</taxon>
        <taxon>Antrihabitans</taxon>
    </lineage>
</organism>
<keyword evidence="7" id="KW-0808">Transferase</keyword>
<dbReference type="SUPFAM" id="SSF53218">
    <property type="entry name" value="Molybdenum cofactor biosynthesis proteins"/>
    <property type="match status" value="1"/>
</dbReference>
<keyword evidence="4 7" id="KW-0500">Molybdenum</keyword>
<dbReference type="GO" id="GO:0061599">
    <property type="term" value="F:molybdopterin molybdotransferase activity"/>
    <property type="evidence" value="ECO:0007669"/>
    <property type="project" value="UniProtKB-UniRule"/>
</dbReference>
<dbReference type="Gene3D" id="3.90.105.10">
    <property type="entry name" value="Molybdopterin biosynthesis moea protein, domain 2"/>
    <property type="match status" value="1"/>
</dbReference>
<comment type="catalytic activity">
    <reaction evidence="6">
        <text>adenylyl-molybdopterin + molybdate = Mo-molybdopterin + AMP + H(+)</text>
        <dbReference type="Rhea" id="RHEA:35047"/>
        <dbReference type="ChEBI" id="CHEBI:15378"/>
        <dbReference type="ChEBI" id="CHEBI:36264"/>
        <dbReference type="ChEBI" id="CHEBI:62727"/>
        <dbReference type="ChEBI" id="CHEBI:71302"/>
        <dbReference type="ChEBI" id="CHEBI:456215"/>
        <dbReference type="EC" id="2.10.1.1"/>
    </reaction>
</comment>
<dbReference type="AlphaFoldDB" id="A0A934NN61"/>
<name>A0A934NN61_9NOCA</name>
<comment type="caution">
    <text evidence="9">The sequence shown here is derived from an EMBL/GenBank/DDBJ whole genome shotgun (WGS) entry which is preliminary data.</text>
</comment>
<evidence type="ECO:0000256" key="3">
    <source>
        <dbReference type="ARBA" id="ARBA00010763"/>
    </source>
</evidence>
<keyword evidence="10" id="KW-1185">Reference proteome</keyword>
<keyword evidence="7" id="KW-0460">Magnesium</keyword>
<feature type="domain" description="MoaB/Mog" evidence="8">
    <location>
        <begin position="180"/>
        <end position="316"/>
    </location>
</feature>
<evidence type="ECO:0000256" key="6">
    <source>
        <dbReference type="ARBA" id="ARBA00047317"/>
    </source>
</evidence>
<dbReference type="InterPro" id="IPR036425">
    <property type="entry name" value="MoaB/Mog-like_dom_sf"/>
</dbReference>
<dbReference type="SUPFAM" id="SSF63882">
    <property type="entry name" value="MoeA N-terminal region -like"/>
    <property type="match status" value="1"/>
</dbReference>
<comment type="pathway">
    <text evidence="2 7">Cofactor biosynthesis; molybdopterin biosynthesis.</text>
</comment>
<dbReference type="Gene3D" id="2.170.190.11">
    <property type="entry name" value="Molybdopterin biosynthesis moea protein, domain 3"/>
    <property type="match status" value="1"/>
</dbReference>
<dbReference type="RefSeq" id="WP_199702951.1">
    <property type="nucleotide sequence ID" value="NZ_JAEMNV010000002.1"/>
</dbReference>
<evidence type="ECO:0000313" key="9">
    <source>
        <dbReference type="EMBL" id="MBJ8338230.1"/>
    </source>
</evidence>
<evidence type="ECO:0000256" key="2">
    <source>
        <dbReference type="ARBA" id="ARBA00005046"/>
    </source>
</evidence>
<comment type="cofactor">
    <cofactor evidence="7">
        <name>Mg(2+)</name>
        <dbReference type="ChEBI" id="CHEBI:18420"/>
    </cofactor>
</comment>
<dbReference type="Pfam" id="PF03453">
    <property type="entry name" value="MoeA_N"/>
    <property type="match status" value="1"/>
</dbReference>
<dbReference type="InterPro" id="IPR005111">
    <property type="entry name" value="MoeA_C_domain_IV"/>
</dbReference>
<evidence type="ECO:0000313" key="10">
    <source>
        <dbReference type="Proteomes" id="UP000655868"/>
    </source>
</evidence>
<evidence type="ECO:0000256" key="5">
    <source>
        <dbReference type="ARBA" id="ARBA00023150"/>
    </source>
</evidence>
<evidence type="ECO:0000256" key="4">
    <source>
        <dbReference type="ARBA" id="ARBA00022505"/>
    </source>
</evidence>
<dbReference type="Proteomes" id="UP000655868">
    <property type="component" value="Unassembled WGS sequence"/>
</dbReference>
<dbReference type="EMBL" id="JAEMNV010000002">
    <property type="protein sequence ID" value="MBJ8338230.1"/>
    <property type="molecule type" value="Genomic_DNA"/>
</dbReference>
<keyword evidence="7" id="KW-0479">Metal-binding</keyword>
<dbReference type="InterPro" id="IPR036688">
    <property type="entry name" value="MoeA_C_domain_IV_sf"/>
</dbReference>
<dbReference type="NCBIfam" id="TIGR00177">
    <property type="entry name" value="molyb_syn"/>
    <property type="match status" value="1"/>
</dbReference>
<dbReference type="GO" id="GO:0006777">
    <property type="term" value="P:Mo-molybdopterin cofactor biosynthetic process"/>
    <property type="evidence" value="ECO:0007669"/>
    <property type="project" value="UniProtKB-UniRule"/>
</dbReference>
<dbReference type="PANTHER" id="PTHR10192:SF5">
    <property type="entry name" value="GEPHYRIN"/>
    <property type="match status" value="1"/>
</dbReference>
<dbReference type="PANTHER" id="PTHR10192">
    <property type="entry name" value="MOLYBDOPTERIN BIOSYNTHESIS PROTEIN"/>
    <property type="match status" value="1"/>
</dbReference>
<dbReference type="NCBIfam" id="NF045515">
    <property type="entry name" value="Glp_gephyrin"/>
    <property type="match status" value="1"/>
</dbReference>
<sequence length="394" mass="40735">MTRRTVAEYRRHVAQLLSALDSLPAETVELDAALGRLLAVDVTAPMDLPQFRNSQMDGYAVDAASIAAVPVELPVLQTVAAGDAGPAAFASGTAVKVMTGAPVPPGADCVVPVEDTTTSGDRVTVTRSRSVGEFVREPGTDVRTGERLLSAGVLLAPRHVAVLAAVGVRTVEVRRRPRAAVITTGAELVAAGTALQPGQIYDSNGIALATSLRANGVDVTSVSRSSDDVAEFRELLTAAIEDADVVFTSGGVSMGDFEVVKDALTPLGGEFGHVAMQPGGPQGSTVVDGVPVLSFPGNPVSTLVSFEVFARPLLRRAAGLPDLAGYEVRLAASLTSVPDRQQFLRGRKVDDTVELVSGPGSHLVAGMALADVLIDIPAEVTVLEAGAHVQVQEL</sequence>